<dbReference type="Proteomes" id="UP000587524">
    <property type="component" value="Unassembled WGS sequence"/>
</dbReference>
<proteinExistence type="predicted"/>
<comment type="caution">
    <text evidence="1">The sequence shown here is derived from an EMBL/GenBank/DDBJ whole genome shotgun (WGS) entry which is preliminary data.</text>
</comment>
<dbReference type="EMBL" id="JACJHZ010000027">
    <property type="protein sequence ID" value="MBA9022903.1"/>
    <property type="molecule type" value="Genomic_DNA"/>
</dbReference>
<keyword evidence="2" id="KW-1185">Reference proteome</keyword>
<evidence type="ECO:0000313" key="2">
    <source>
        <dbReference type="Proteomes" id="UP000587524"/>
    </source>
</evidence>
<evidence type="ECO:0000313" key="1">
    <source>
        <dbReference type="EMBL" id="MBA9022903.1"/>
    </source>
</evidence>
<reference evidence="1 2" key="1">
    <citation type="submission" date="2020-08" db="EMBL/GenBank/DDBJ databases">
        <title>Genomic Encyclopedia of Type Strains, Phase IV (KMG-IV): sequencing the most valuable type-strain genomes for metagenomic binning, comparative biology and taxonomic classification.</title>
        <authorList>
            <person name="Goeker M."/>
        </authorList>
    </citation>
    <scope>NUCLEOTIDE SEQUENCE [LARGE SCALE GENOMIC DNA]</scope>
    <source>
        <strain evidence="1 2">DSM 17455</strain>
    </source>
</reference>
<dbReference type="RefSeq" id="WP_182575477.1">
    <property type="nucleotide sequence ID" value="NZ_JACJHY010000027.1"/>
</dbReference>
<name>A0ABR6CE54_9HYPH</name>
<gene>
    <name evidence="1" type="ORF">HNQ97_004922</name>
</gene>
<organism evidence="1 2">
    <name type="scientific">Aminobacter ciceronei</name>
    <dbReference type="NCBI Taxonomy" id="150723"/>
    <lineage>
        <taxon>Bacteria</taxon>
        <taxon>Pseudomonadati</taxon>
        <taxon>Pseudomonadota</taxon>
        <taxon>Alphaproteobacteria</taxon>
        <taxon>Hyphomicrobiales</taxon>
        <taxon>Phyllobacteriaceae</taxon>
        <taxon>Aminobacter</taxon>
    </lineage>
</organism>
<accession>A0ABR6CE54</accession>
<sequence>MTVLFGLAARLMLTEKCGSEGRLISIDSDSAQKIFRGNSRLKSTPYDFDGLWVGISVCGQEKTQLDQ</sequence>
<protein>
    <submittedName>
        <fullName evidence="1">Uncharacterized protein</fullName>
    </submittedName>
</protein>